<accession>A0A4C1SWE4</accession>
<dbReference type="EMBL" id="BGZK01007931">
    <property type="protein sequence ID" value="GBP06266.1"/>
    <property type="molecule type" value="Genomic_DNA"/>
</dbReference>
<evidence type="ECO:0000256" key="1">
    <source>
        <dbReference type="SAM" id="MobiDB-lite"/>
    </source>
</evidence>
<dbReference type="OrthoDB" id="6235964at2759"/>
<feature type="region of interest" description="Disordered" evidence="1">
    <location>
        <begin position="37"/>
        <end position="59"/>
    </location>
</feature>
<gene>
    <name evidence="2" type="ORF">EVAR_72990_1</name>
</gene>
<sequence>MHSPEPSHQHQEPFYAPGPLHRHAMISRLSSCSSNISSVSQQDFGSPKRLQESTSNPPRDFLKICNELRKMASGSKCKLEPATTPHEVLGFRDFSSEELLAHNLNSNSHYYRDTGNVSNWVQSTMELVPTATMNEYALYENVHTTSNSPSNILLEPQFPHLNNTAVAAAVVNGTNTAALAANQQRKNVLHHRHPNAVTQRI</sequence>
<evidence type="ECO:0000313" key="2">
    <source>
        <dbReference type="EMBL" id="GBP06266.1"/>
    </source>
</evidence>
<reference evidence="2 3" key="1">
    <citation type="journal article" date="2019" name="Commun. Biol.">
        <title>The bagworm genome reveals a unique fibroin gene that provides high tensile strength.</title>
        <authorList>
            <person name="Kono N."/>
            <person name="Nakamura H."/>
            <person name="Ohtoshi R."/>
            <person name="Tomita M."/>
            <person name="Numata K."/>
            <person name="Arakawa K."/>
        </authorList>
    </citation>
    <scope>NUCLEOTIDE SEQUENCE [LARGE SCALE GENOMIC DNA]</scope>
</reference>
<name>A0A4C1SWE4_EUMVA</name>
<dbReference type="AlphaFoldDB" id="A0A4C1SWE4"/>
<evidence type="ECO:0000313" key="3">
    <source>
        <dbReference type="Proteomes" id="UP000299102"/>
    </source>
</evidence>
<dbReference type="STRING" id="151549.A0A4C1SWE4"/>
<proteinExistence type="predicted"/>
<comment type="caution">
    <text evidence="2">The sequence shown here is derived from an EMBL/GenBank/DDBJ whole genome shotgun (WGS) entry which is preliminary data.</text>
</comment>
<keyword evidence="3" id="KW-1185">Reference proteome</keyword>
<protein>
    <submittedName>
        <fullName evidence="2">Uncharacterized protein</fullName>
    </submittedName>
</protein>
<dbReference type="Proteomes" id="UP000299102">
    <property type="component" value="Unassembled WGS sequence"/>
</dbReference>
<organism evidence="2 3">
    <name type="scientific">Eumeta variegata</name>
    <name type="common">Bagworm moth</name>
    <name type="synonym">Eumeta japonica</name>
    <dbReference type="NCBI Taxonomy" id="151549"/>
    <lineage>
        <taxon>Eukaryota</taxon>
        <taxon>Metazoa</taxon>
        <taxon>Ecdysozoa</taxon>
        <taxon>Arthropoda</taxon>
        <taxon>Hexapoda</taxon>
        <taxon>Insecta</taxon>
        <taxon>Pterygota</taxon>
        <taxon>Neoptera</taxon>
        <taxon>Endopterygota</taxon>
        <taxon>Lepidoptera</taxon>
        <taxon>Glossata</taxon>
        <taxon>Ditrysia</taxon>
        <taxon>Tineoidea</taxon>
        <taxon>Psychidae</taxon>
        <taxon>Oiketicinae</taxon>
        <taxon>Eumeta</taxon>
    </lineage>
</organism>